<keyword evidence="8 14" id="KW-0067">ATP-binding</keyword>
<dbReference type="PROSITE" id="PS50901">
    <property type="entry name" value="FTSK"/>
    <property type="match status" value="2"/>
</dbReference>
<dbReference type="Pfam" id="PF01580">
    <property type="entry name" value="FtsK_SpoIIIE"/>
    <property type="match status" value="2"/>
</dbReference>
<comment type="caution">
    <text evidence="17">The sequence shown here is derived from an EMBL/GenBank/DDBJ whole genome shotgun (WGS) entry which is preliminary data.</text>
</comment>
<evidence type="ECO:0000256" key="14">
    <source>
        <dbReference type="PROSITE-ProRule" id="PRU00289"/>
    </source>
</evidence>
<feature type="transmembrane region" description="Helical" evidence="15">
    <location>
        <begin position="231"/>
        <end position="252"/>
    </location>
</feature>
<evidence type="ECO:0000256" key="3">
    <source>
        <dbReference type="ARBA" id="ARBA00015181"/>
    </source>
</evidence>
<evidence type="ECO:0000256" key="12">
    <source>
        <dbReference type="ARBA" id="ARBA00045457"/>
    </source>
</evidence>
<dbReference type="PANTHER" id="PTHR22683:SF1">
    <property type="entry name" value="TYPE VII SECRETION SYSTEM PROTEIN ESSC"/>
    <property type="match status" value="1"/>
</dbReference>
<feature type="domain" description="FtsK" evidence="16">
    <location>
        <begin position="651"/>
        <end position="846"/>
    </location>
</feature>
<dbReference type="GO" id="GO:0003677">
    <property type="term" value="F:DNA binding"/>
    <property type="evidence" value="ECO:0007669"/>
    <property type="project" value="InterPro"/>
</dbReference>
<comment type="function">
    <text evidence="12">Component of the type VII secretion system (Ess). Required for the secretion of substrates including EsxA and EsxB. However, unable to support secretion of the substrate protein EsxC.</text>
</comment>
<keyword evidence="7 14" id="KW-0547">Nucleotide-binding</keyword>
<evidence type="ECO:0000313" key="18">
    <source>
        <dbReference type="Proteomes" id="UP000241209"/>
    </source>
</evidence>
<evidence type="ECO:0000256" key="8">
    <source>
        <dbReference type="ARBA" id="ARBA00022840"/>
    </source>
</evidence>
<dbReference type="Gene3D" id="3.40.50.300">
    <property type="entry name" value="P-loop containing nucleotide triphosphate hydrolases"/>
    <property type="match status" value="2"/>
</dbReference>
<evidence type="ECO:0000256" key="5">
    <source>
        <dbReference type="ARBA" id="ARBA00022692"/>
    </source>
</evidence>
<comment type="similarity">
    <text evidence="2">Belongs to the EssC family.</text>
</comment>
<proteinExistence type="inferred from homology"/>
<evidence type="ECO:0000256" key="9">
    <source>
        <dbReference type="ARBA" id="ARBA00022989"/>
    </source>
</evidence>
<dbReference type="NCBIfam" id="TIGR03928">
    <property type="entry name" value="T7_EssCb_Firm"/>
    <property type="match status" value="1"/>
</dbReference>
<evidence type="ECO:0000256" key="13">
    <source>
        <dbReference type="ARBA" id="ARBA00046429"/>
    </source>
</evidence>
<evidence type="ECO:0000256" key="15">
    <source>
        <dbReference type="SAM" id="Phobius"/>
    </source>
</evidence>
<evidence type="ECO:0000256" key="11">
    <source>
        <dbReference type="ARBA" id="ARBA00023136"/>
    </source>
</evidence>
<evidence type="ECO:0000256" key="4">
    <source>
        <dbReference type="ARBA" id="ARBA00022475"/>
    </source>
</evidence>
<name>A0A2T4PQM2_9STAP</name>
<dbReference type="CDD" id="cd01127">
    <property type="entry name" value="TrwB_TraG_TraD_VirD4"/>
    <property type="match status" value="1"/>
</dbReference>
<evidence type="ECO:0000256" key="1">
    <source>
        <dbReference type="ARBA" id="ARBA00004651"/>
    </source>
</evidence>
<keyword evidence="9 15" id="KW-1133">Transmembrane helix</keyword>
<dbReference type="GO" id="GO:0005524">
    <property type="term" value="F:ATP binding"/>
    <property type="evidence" value="ECO:0007669"/>
    <property type="project" value="UniProtKB-UniRule"/>
</dbReference>
<dbReference type="Proteomes" id="UP000241209">
    <property type="component" value="Unassembled WGS sequence"/>
</dbReference>
<feature type="binding site" evidence="14">
    <location>
        <begin position="1014"/>
        <end position="1021"/>
    </location>
    <ligand>
        <name>ATP</name>
        <dbReference type="ChEBI" id="CHEBI:30616"/>
    </ligand>
</feature>
<dbReference type="InterPro" id="IPR050206">
    <property type="entry name" value="FtsK/SpoIIIE/SftA"/>
</dbReference>
<accession>A0A2T4PQM2</accession>
<keyword evidence="11 15" id="KW-0472">Membrane</keyword>
<evidence type="ECO:0000256" key="7">
    <source>
        <dbReference type="ARBA" id="ARBA00022741"/>
    </source>
</evidence>
<dbReference type="RefSeq" id="WP_107557341.1">
    <property type="nucleotide sequence ID" value="NZ_CANQVP010000041.1"/>
</dbReference>
<feature type="binding site" evidence="14">
    <location>
        <begin position="672"/>
        <end position="679"/>
    </location>
    <ligand>
        <name>ATP</name>
        <dbReference type="ChEBI" id="CHEBI:30616"/>
    </ligand>
</feature>
<keyword evidence="6" id="KW-0677">Repeat</keyword>
<evidence type="ECO:0000259" key="16">
    <source>
        <dbReference type="PROSITE" id="PS50901"/>
    </source>
</evidence>
<dbReference type="PANTHER" id="PTHR22683">
    <property type="entry name" value="SPORULATION PROTEIN RELATED"/>
    <property type="match status" value="1"/>
</dbReference>
<dbReference type="EMBL" id="PZFK01000034">
    <property type="protein sequence ID" value="PTI28144.1"/>
    <property type="molecule type" value="Genomic_DNA"/>
</dbReference>
<keyword evidence="10" id="KW-0843">Virulence</keyword>
<dbReference type="InterPro" id="IPR022206">
    <property type="entry name" value="Firmicutes_EssC_N"/>
</dbReference>
<dbReference type="Gene3D" id="2.60.200.20">
    <property type="match status" value="2"/>
</dbReference>
<keyword evidence="5 15" id="KW-0812">Transmembrane</keyword>
<feature type="domain" description="FtsK" evidence="16">
    <location>
        <begin position="997"/>
        <end position="1183"/>
    </location>
</feature>
<sequence length="1482" mass="171485">MHKLIIKYQKQLKMLNLRDKQTYTISNKETADITFKGLDEAIHIEQNVSGMWQANHTTILQSLVRKSELGDITLMIYASDNTAPYVYPSAQDVMTIGQNDYDDIQVAKLPSVLMFKDINHVRHQRYIRLIHDSSIDVYVNYELQKENTNTLYVGDHLYIEGIWLEIKEEGIVILSHEPVQSHLIQLKRNEPNSEKVDFNEYHRSPRIIQREPTDKIKIEKPPQPIQKNNTMIWRAIIPPLVMIALTVVIFLVRPIGVYILMMVGMSTVTIIFGITTYFTEKKKYKEEVEKRERDYKQYLSDKATEINNAIKDQRYSLNFHYPTLPEIKDIVETKAPRIYEKTSHHHDFLHYKLGVTNIKKSFDFDYQEDEFIQRRDELFDDAKELYEFYQDVEQAPLVNDLTHGPIAYIGSRHLIIEELEKMLLQLATFHSYHDLEFLFVIREEERQSFDWARWLPHMTFQSQNIRGFIYNQRTRDQILTSMYSLIKERIQTVRERSKSNEKIVFTPQLVFVITDMSLIIDHVILEYVNQDLSEYGISLIFVEDVIESLPEHVKTIIDIKSRTEGELVMKEEELTQLKFTPEIVNNFDKEYIARRLANLKHIEHMKNAIPNSITFLQMYNVTEVDELNIEGRWKHNETYKTMAVPLGVRGKDDVLSLNLHEKAHGPHGLIAGTTGSGKSEIIQSYILSLAVNFHPHEVAFLLIDYKGGGMANLFKDLKHLVGTITNLDGDESMRALTSIKAELRKRQRLFGEHDVNHINQYHKLFKEGIATEPMPHLYIVSDEFAELKSEQPDFMKELVSTARIGRSLGIHLILATQKPSGVVDDQIWSNSKFKLALKVQDRQDSNEILKTPDAADITLPGRAYLQVGNNEIYELFQSAWSGATYDTIGDALEVEDKTIYVINDYGQLEAINKDLSGLDDEIPQETQTELEAVIDYIEKVTERLAIENVKRPWLPPLPEAVYQPDLIETDFRKLWSDQPQEVELTVGLKDVPEEQHQGPMTLKLKQAGHIALIGSPGYGRTNFLHNIIFDIARHYRPNQAHMYLFDFGTNGLMPVSDIPHVADYFTVDQEDKIAKAIKKVNQLISERKKLLSQERVINIEQYNKETATTVPNVFIIIDNYDTVKESPFVEAYEEMMAKVTREGLALGVYIVMTGSRSNAIKSAIFTNIKTRIALYLFENNELTNIIGSYKKGVKDIKGRAVINDDNFTQMHIAQPFELKDGETYNSRIKDEIAQMNEHYVGDYPAHIPMMPEKVLLEDVEARYDLTKMISEEHKLPLGLDFEDVELVSLDLSKSSIVTALKPKDQEYLNQIIMRGLTDLNKESVVILIDVDENMSQYAGKVTSYYSKTSELINIRKGFKEEINARKEGRRPISEKKVVFINNVKRFNQSTGMTEDEVRILFNEGSKYNVLVIASGLYSDTIGAFDKESKMMTRTIIQAVIAHKISEQDFLKVKDQFREPELKPYEMFYVNNQEYKKIKLIEE</sequence>
<dbReference type="InterPro" id="IPR002543">
    <property type="entry name" value="FtsK_dom"/>
</dbReference>
<dbReference type="Pfam" id="PF12538">
    <property type="entry name" value="FtsK_SpoIIIE_N"/>
    <property type="match status" value="1"/>
</dbReference>
<dbReference type="GO" id="GO:0005886">
    <property type="term" value="C:plasma membrane"/>
    <property type="evidence" value="ECO:0007669"/>
    <property type="project" value="UniProtKB-SubCell"/>
</dbReference>
<dbReference type="SUPFAM" id="SSF52540">
    <property type="entry name" value="P-loop containing nucleoside triphosphate hydrolases"/>
    <property type="match status" value="2"/>
</dbReference>
<dbReference type="SUPFAM" id="SSF49879">
    <property type="entry name" value="SMAD/FHA domain"/>
    <property type="match status" value="2"/>
</dbReference>
<evidence type="ECO:0000313" key="17">
    <source>
        <dbReference type="EMBL" id="PTI28144.1"/>
    </source>
</evidence>
<comment type="subcellular location">
    <subcellularLocation>
        <location evidence="1">Cell membrane</location>
        <topology evidence="1">Multi-pass membrane protein</topology>
    </subcellularLocation>
</comment>
<gene>
    <name evidence="17" type="primary">essC</name>
    <name evidence="17" type="ORF">BU072_12270</name>
</gene>
<comment type="subunit">
    <text evidence="13">Homooligomer. Interacts with EsaE.</text>
</comment>
<organism evidence="17 18">
    <name type="scientific">Mammaliicoccus vitulinus</name>
    <dbReference type="NCBI Taxonomy" id="71237"/>
    <lineage>
        <taxon>Bacteria</taxon>
        <taxon>Bacillati</taxon>
        <taxon>Bacillota</taxon>
        <taxon>Bacilli</taxon>
        <taxon>Bacillales</taxon>
        <taxon>Staphylococcaceae</taxon>
        <taxon>Mammaliicoccus</taxon>
    </lineage>
</organism>
<feature type="transmembrane region" description="Helical" evidence="15">
    <location>
        <begin position="258"/>
        <end position="278"/>
    </location>
</feature>
<dbReference type="InterPro" id="IPR023839">
    <property type="entry name" value="Firmicutes_EssC_C"/>
</dbReference>
<evidence type="ECO:0000256" key="2">
    <source>
        <dbReference type="ARBA" id="ARBA00008113"/>
    </source>
</evidence>
<protein>
    <recommendedName>
        <fullName evidence="3">Type VII secretion system protein EssC</fullName>
    </recommendedName>
</protein>
<evidence type="ECO:0000256" key="6">
    <source>
        <dbReference type="ARBA" id="ARBA00022737"/>
    </source>
</evidence>
<dbReference type="InterPro" id="IPR027417">
    <property type="entry name" value="P-loop_NTPase"/>
</dbReference>
<reference evidence="17 18" key="1">
    <citation type="journal article" date="2016" name="Front. Microbiol.">
        <title>Comprehensive Phylogenetic Analysis of Bovine Non-aureus Staphylococci Species Based on Whole-Genome Sequencing.</title>
        <authorList>
            <person name="Naushad S."/>
            <person name="Barkema H.W."/>
            <person name="Luby C."/>
            <person name="Condas L.A."/>
            <person name="Nobrega D.B."/>
            <person name="Carson D.A."/>
            <person name="De Buck J."/>
        </authorList>
    </citation>
    <scope>NUCLEOTIDE SEQUENCE [LARGE SCALE GENOMIC DNA]</scope>
    <source>
        <strain evidence="17 18">SNUC 2204</strain>
    </source>
</reference>
<evidence type="ECO:0000256" key="10">
    <source>
        <dbReference type="ARBA" id="ARBA00023026"/>
    </source>
</evidence>
<keyword evidence="4" id="KW-1003">Cell membrane</keyword>
<dbReference type="InterPro" id="IPR008984">
    <property type="entry name" value="SMAD_FHA_dom_sf"/>
</dbReference>